<gene>
    <name evidence="5" type="ORF">E4633_19185</name>
</gene>
<dbReference type="GO" id="GO:0015074">
    <property type="term" value="P:DNA integration"/>
    <property type="evidence" value="ECO:0007669"/>
    <property type="project" value="UniProtKB-KW"/>
</dbReference>
<dbReference type="AlphaFoldDB" id="A0A4S1CAM8"/>
<dbReference type="GO" id="GO:0000150">
    <property type="term" value="F:DNA strand exchange activity"/>
    <property type="evidence" value="ECO:0007669"/>
    <property type="project" value="InterPro"/>
</dbReference>
<accession>A0A4S1CAM8</accession>
<evidence type="ECO:0000313" key="6">
    <source>
        <dbReference type="Proteomes" id="UP000306416"/>
    </source>
</evidence>
<organism evidence="5 6">
    <name type="scientific">Geomonas terrae</name>
    <dbReference type="NCBI Taxonomy" id="2562681"/>
    <lineage>
        <taxon>Bacteria</taxon>
        <taxon>Pseudomonadati</taxon>
        <taxon>Thermodesulfobacteriota</taxon>
        <taxon>Desulfuromonadia</taxon>
        <taxon>Geobacterales</taxon>
        <taxon>Geobacteraceae</taxon>
        <taxon>Geomonas</taxon>
    </lineage>
</organism>
<feature type="domain" description="Resolvase/invertase-type recombinase catalytic" evidence="4">
    <location>
        <begin position="1"/>
        <end position="49"/>
    </location>
</feature>
<dbReference type="EMBL" id="SRSC01000005">
    <property type="protein sequence ID" value="TGU70368.1"/>
    <property type="molecule type" value="Genomic_DNA"/>
</dbReference>
<dbReference type="Gene3D" id="3.40.50.1390">
    <property type="entry name" value="Resolvase, N-terminal catalytic domain"/>
    <property type="match status" value="1"/>
</dbReference>
<dbReference type="Proteomes" id="UP000306416">
    <property type="component" value="Unassembled WGS sequence"/>
</dbReference>
<evidence type="ECO:0000256" key="2">
    <source>
        <dbReference type="ARBA" id="ARBA00023125"/>
    </source>
</evidence>
<name>A0A4S1CAM8_9BACT</name>
<dbReference type="PROSITE" id="PS51736">
    <property type="entry name" value="RECOMBINASES_3"/>
    <property type="match status" value="1"/>
</dbReference>
<keyword evidence="3" id="KW-0233">DNA recombination</keyword>
<sequence length="49" mass="5512">MSSATSKVSGKDTIRLQFAAMILDTHKGDTVVIRSMDRLARNFDDLRSR</sequence>
<keyword evidence="6" id="KW-1185">Reference proteome</keyword>
<keyword evidence="2" id="KW-0238">DNA-binding</keyword>
<dbReference type="InterPro" id="IPR006119">
    <property type="entry name" value="Resolv_N"/>
</dbReference>
<keyword evidence="1" id="KW-0229">DNA integration</keyword>
<evidence type="ECO:0000313" key="5">
    <source>
        <dbReference type="EMBL" id="TGU70368.1"/>
    </source>
</evidence>
<comment type="caution">
    <text evidence="5">The sequence shown here is derived from an EMBL/GenBank/DDBJ whole genome shotgun (WGS) entry which is preliminary data.</text>
</comment>
<dbReference type="Pfam" id="PF00239">
    <property type="entry name" value="Resolvase"/>
    <property type="match status" value="1"/>
</dbReference>
<evidence type="ECO:0000256" key="3">
    <source>
        <dbReference type="ARBA" id="ARBA00023172"/>
    </source>
</evidence>
<dbReference type="SUPFAM" id="SSF53041">
    <property type="entry name" value="Resolvase-like"/>
    <property type="match status" value="1"/>
</dbReference>
<dbReference type="InterPro" id="IPR006118">
    <property type="entry name" value="Recombinase_CS"/>
</dbReference>
<protein>
    <recommendedName>
        <fullName evidence="4">Resolvase/invertase-type recombinase catalytic domain-containing protein</fullName>
    </recommendedName>
</protein>
<proteinExistence type="predicted"/>
<reference evidence="5 6" key="1">
    <citation type="submission" date="2019-04" db="EMBL/GenBank/DDBJ databases">
        <title>Geobacter oryzae sp. nov., ferric-reducing bacteria isolated from paddy soil.</title>
        <authorList>
            <person name="Xu Z."/>
            <person name="Masuda Y."/>
            <person name="Itoh H."/>
            <person name="Senoo K."/>
        </authorList>
    </citation>
    <scope>NUCLEOTIDE SEQUENCE [LARGE SCALE GENOMIC DNA]</scope>
    <source>
        <strain evidence="5 6">Red111</strain>
    </source>
</reference>
<evidence type="ECO:0000256" key="1">
    <source>
        <dbReference type="ARBA" id="ARBA00022908"/>
    </source>
</evidence>
<dbReference type="PROSITE" id="PS00398">
    <property type="entry name" value="RECOMBINASES_2"/>
    <property type="match status" value="1"/>
</dbReference>
<dbReference type="InterPro" id="IPR036162">
    <property type="entry name" value="Resolvase-like_N_sf"/>
</dbReference>
<evidence type="ECO:0000259" key="4">
    <source>
        <dbReference type="PROSITE" id="PS51736"/>
    </source>
</evidence>
<dbReference type="GO" id="GO:0003677">
    <property type="term" value="F:DNA binding"/>
    <property type="evidence" value="ECO:0007669"/>
    <property type="project" value="UniProtKB-KW"/>
</dbReference>